<dbReference type="GO" id="GO:0022857">
    <property type="term" value="F:transmembrane transporter activity"/>
    <property type="evidence" value="ECO:0007669"/>
    <property type="project" value="InterPro"/>
</dbReference>
<feature type="transmembrane region" description="Helical" evidence="9">
    <location>
        <begin position="116"/>
        <end position="134"/>
    </location>
</feature>
<keyword evidence="5 9" id="KW-0812">Transmembrane</keyword>
<dbReference type="EMBL" id="AQQZ01000009">
    <property type="protein sequence ID" value="KNG92347.1"/>
    <property type="molecule type" value="Genomic_DNA"/>
</dbReference>
<evidence type="ECO:0000256" key="9">
    <source>
        <dbReference type="RuleBase" id="RU363032"/>
    </source>
</evidence>
<feature type="transmembrane region" description="Helical" evidence="9">
    <location>
        <begin position="21"/>
        <end position="47"/>
    </location>
</feature>
<dbReference type="SUPFAM" id="SSF161098">
    <property type="entry name" value="MetI-like"/>
    <property type="match status" value="1"/>
</dbReference>
<keyword evidence="6" id="KW-0029">Amino-acid transport</keyword>
<evidence type="ECO:0000256" key="2">
    <source>
        <dbReference type="ARBA" id="ARBA00010072"/>
    </source>
</evidence>
<dbReference type="InterPro" id="IPR000515">
    <property type="entry name" value="MetI-like"/>
</dbReference>
<dbReference type="CDD" id="cd06261">
    <property type="entry name" value="TM_PBP2"/>
    <property type="match status" value="1"/>
</dbReference>
<evidence type="ECO:0000313" key="12">
    <source>
        <dbReference type="Proteomes" id="UP000036938"/>
    </source>
</evidence>
<comment type="subcellular location">
    <subcellularLocation>
        <location evidence="1">Cell inner membrane</location>
        <topology evidence="1">Multi-pass membrane protein</topology>
    </subcellularLocation>
    <subcellularLocation>
        <location evidence="9">Cell membrane</location>
        <topology evidence="9">Multi-pass membrane protein</topology>
    </subcellularLocation>
</comment>
<dbReference type="PATRIC" id="fig|1317121.7.peg.4169"/>
<dbReference type="InterPro" id="IPR010065">
    <property type="entry name" value="AA_ABC_transptr_permease_3TM"/>
</dbReference>
<dbReference type="GO" id="GO:0006865">
    <property type="term" value="P:amino acid transport"/>
    <property type="evidence" value="ECO:0007669"/>
    <property type="project" value="UniProtKB-KW"/>
</dbReference>
<sequence length="276" mass="30283">MSDARAGLTRRQAHERDLRRRSLLIAGGSTLAVILAIVFLVPLAPGWERVQQSFFNAEVFARTFPKLLNAFLLDVAIFAWSAPLIAALGLAVALARDVRNPVLYPLRLFGTVYTDIFRGVPVVLVVYLIGFGIPGLGLPRPWNSPYIWGTVALVLTYSAYVAEIFRSGIESVHQSQRNAALSLGLSGGDSMRYVVLPQAIRRVIPAQMNMLIALQKDVALLSFIGPVEIFRQAGVFKSLLANFTPYVVAACIFLVITVPATRLADHLIARQNRARS</sequence>
<name>A0A0L1JKU4_9RHOB</name>
<dbReference type="PANTHER" id="PTHR30614:SF0">
    <property type="entry name" value="L-CYSTINE TRANSPORT SYSTEM PERMEASE PROTEIN TCYL"/>
    <property type="match status" value="1"/>
</dbReference>
<evidence type="ECO:0000256" key="4">
    <source>
        <dbReference type="ARBA" id="ARBA00022475"/>
    </source>
</evidence>
<reference evidence="11 12" key="1">
    <citation type="journal article" date="2015" name="Int. J. Syst. Evol. Microbiol.">
        <title>Aestuariivita atlantica sp. nov., isolated from deep sea sediment of the Atlantic Ocean.</title>
        <authorList>
            <person name="Li G."/>
            <person name="Lai Q."/>
            <person name="Du Y."/>
            <person name="Liu X."/>
            <person name="Sun F."/>
            <person name="Shao Z."/>
        </authorList>
    </citation>
    <scope>NUCLEOTIDE SEQUENCE [LARGE SCALE GENOMIC DNA]</scope>
    <source>
        <strain evidence="11 12">22II-S11-z3</strain>
    </source>
</reference>
<dbReference type="GO" id="GO:0043190">
    <property type="term" value="C:ATP-binding cassette (ABC) transporter complex"/>
    <property type="evidence" value="ECO:0007669"/>
    <property type="project" value="InterPro"/>
</dbReference>
<evidence type="ECO:0000256" key="1">
    <source>
        <dbReference type="ARBA" id="ARBA00004429"/>
    </source>
</evidence>
<evidence type="ECO:0000313" key="11">
    <source>
        <dbReference type="EMBL" id="KNG92347.1"/>
    </source>
</evidence>
<keyword evidence="12" id="KW-1185">Reference proteome</keyword>
<feature type="transmembrane region" description="Helical" evidence="9">
    <location>
        <begin position="67"/>
        <end position="95"/>
    </location>
</feature>
<evidence type="ECO:0000256" key="7">
    <source>
        <dbReference type="ARBA" id="ARBA00022989"/>
    </source>
</evidence>
<feature type="transmembrane region" description="Helical" evidence="9">
    <location>
        <begin position="239"/>
        <end position="260"/>
    </location>
</feature>
<gene>
    <name evidence="11" type="ORF">ATO11_17175</name>
</gene>
<dbReference type="STRING" id="1317121.ATO11_17175"/>
<dbReference type="OrthoDB" id="9808674at2"/>
<evidence type="ECO:0000256" key="3">
    <source>
        <dbReference type="ARBA" id="ARBA00022448"/>
    </source>
</evidence>
<proteinExistence type="inferred from homology"/>
<keyword evidence="3 9" id="KW-0813">Transport</keyword>
<dbReference type="PANTHER" id="PTHR30614">
    <property type="entry name" value="MEMBRANE COMPONENT OF AMINO ACID ABC TRANSPORTER"/>
    <property type="match status" value="1"/>
</dbReference>
<dbReference type="PROSITE" id="PS50928">
    <property type="entry name" value="ABC_TM1"/>
    <property type="match status" value="1"/>
</dbReference>
<protein>
    <submittedName>
        <fullName evidence="11">ABC transporter permease</fullName>
    </submittedName>
</protein>
<keyword evidence="8 9" id="KW-0472">Membrane</keyword>
<feature type="transmembrane region" description="Helical" evidence="9">
    <location>
        <begin position="146"/>
        <end position="165"/>
    </location>
</feature>
<evidence type="ECO:0000256" key="8">
    <source>
        <dbReference type="ARBA" id="ARBA00023136"/>
    </source>
</evidence>
<keyword evidence="7 9" id="KW-1133">Transmembrane helix</keyword>
<evidence type="ECO:0000256" key="5">
    <source>
        <dbReference type="ARBA" id="ARBA00022692"/>
    </source>
</evidence>
<dbReference type="NCBIfam" id="TIGR01726">
    <property type="entry name" value="HEQRo_perm_3TM"/>
    <property type="match status" value="1"/>
</dbReference>
<dbReference type="InterPro" id="IPR043429">
    <property type="entry name" value="ArtM/GltK/GlnP/TcyL/YhdX-like"/>
</dbReference>
<evidence type="ECO:0000259" key="10">
    <source>
        <dbReference type="PROSITE" id="PS50928"/>
    </source>
</evidence>
<organism evidence="11 12">
    <name type="scientific">Pseudaestuariivita atlantica</name>
    <dbReference type="NCBI Taxonomy" id="1317121"/>
    <lineage>
        <taxon>Bacteria</taxon>
        <taxon>Pseudomonadati</taxon>
        <taxon>Pseudomonadota</taxon>
        <taxon>Alphaproteobacteria</taxon>
        <taxon>Rhodobacterales</taxon>
        <taxon>Paracoccaceae</taxon>
        <taxon>Pseudaestuariivita</taxon>
    </lineage>
</organism>
<dbReference type="Gene3D" id="1.10.3720.10">
    <property type="entry name" value="MetI-like"/>
    <property type="match status" value="1"/>
</dbReference>
<feature type="domain" description="ABC transmembrane type-1" evidence="10">
    <location>
        <begin position="71"/>
        <end position="264"/>
    </location>
</feature>
<dbReference type="AlphaFoldDB" id="A0A0L1JKU4"/>
<dbReference type="InterPro" id="IPR035906">
    <property type="entry name" value="MetI-like_sf"/>
</dbReference>
<accession>A0A0L1JKU4</accession>
<keyword evidence="4" id="KW-1003">Cell membrane</keyword>
<evidence type="ECO:0000256" key="6">
    <source>
        <dbReference type="ARBA" id="ARBA00022970"/>
    </source>
</evidence>
<comment type="caution">
    <text evidence="11">The sequence shown here is derived from an EMBL/GenBank/DDBJ whole genome shotgun (WGS) entry which is preliminary data.</text>
</comment>
<dbReference type="Proteomes" id="UP000036938">
    <property type="component" value="Unassembled WGS sequence"/>
</dbReference>
<dbReference type="Pfam" id="PF00528">
    <property type="entry name" value="BPD_transp_1"/>
    <property type="match status" value="1"/>
</dbReference>
<comment type="similarity">
    <text evidence="2">Belongs to the binding-protein-dependent transport system permease family. HisMQ subfamily.</text>
</comment>
<dbReference type="RefSeq" id="WP_050532146.1">
    <property type="nucleotide sequence ID" value="NZ_AQQZ01000009.1"/>
</dbReference>